<organism evidence="1">
    <name type="scientific">uncultured Prochlorococcus marinus clone ASNC612</name>
    <dbReference type="NCBI Taxonomy" id="379370"/>
    <lineage>
        <taxon>Bacteria</taxon>
        <taxon>Bacillati</taxon>
        <taxon>Cyanobacteriota</taxon>
        <taxon>Cyanophyceae</taxon>
        <taxon>Synechococcales</taxon>
        <taxon>Prochlorococcaceae</taxon>
        <taxon>Prochlorococcus</taxon>
    </lineage>
</organism>
<name>Q1PKQ0_PROMR</name>
<accession>Q1PKQ0</accession>
<reference evidence="1" key="1">
    <citation type="journal article" date="2006" name="Science">
        <title>Genomic islands and the ecology and evolution of Prochlorococcus.</title>
        <authorList>
            <person name="Coleman M.L."/>
            <person name="Sullivan M.B."/>
            <person name="Martiny A.C."/>
            <person name="Steglich C."/>
            <person name="Barry K."/>
            <person name="Delong E.F."/>
            <person name="Chisholm S.W."/>
        </authorList>
    </citation>
    <scope>NUCLEOTIDE SEQUENCE</scope>
</reference>
<proteinExistence type="predicted"/>
<gene>
    <name evidence="1" type="ORF">ASNC612_0022</name>
</gene>
<evidence type="ECO:0000313" key="1">
    <source>
        <dbReference type="EMBL" id="ABE10970.1"/>
    </source>
</evidence>
<reference evidence="1" key="2">
    <citation type="submission" date="2006-04" db="EMBL/GenBank/DDBJ databases">
        <title>Sequencing of the draft fosmids and assembly of Prochlorococcus marinus environmental genome fragment.</title>
        <authorList>
            <consortium name="US DOE Joint Genome Institute (JGI)"/>
            <person name="Copeland A."/>
            <person name="Lucas S."/>
            <person name="Lapidus A."/>
            <person name="Barry K."/>
            <person name="Detter J.C."/>
            <person name="Glavina T."/>
            <person name="Hammon N."/>
            <person name="Israni S."/>
            <person name="Richardson P."/>
        </authorList>
    </citation>
    <scope>NUCLEOTIDE SEQUENCE</scope>
</reference>
<sequence length="50" mass="5672">MQLQIFGGCMILIINCQKIQDKIIGKKNANTTLQVLNAKFTKVNINSRHQ</sequence>
<protein>
    <submittedName>
        <fullName evidence="1">Uncharacterized protein</fullName>
    </submittedName>
</protein>
<dbReference type="EMBL" id="DQ366718">
    <property type="protein sequence ID" value="ABE10970.1"/>
    <property type="molecule type" value="Genomic_DNA"/>
</dbReference>
<dbReference type="AlphaFoldDB" id="Q1PKQ0"/>